<reference evidence="1" key="1">
    <citation type="journal article" date="2015" name="Proc. Natl. Acad. Sci. U.S.A.">
        <title>Networks of energetic and metabolic interactions define dynamics in microbial communities.</title>
        <authorList>
            <person name="Embree M."/>
            <person name="Liu J.K."/>
            <person name="Al-Bassam M.M."/>
            <person name="Zengler K."/>
        </authorList>
    </citation>
    <scope>NUCLEOTIDE SEQUENCE</scope>
</reference>
<dbReference type="Gene3D" id="2.30.30.110">
    <property type="match status" value="1"/>
</dbReference>
<dbReference type="AlphaFoldDB" id="A0A0W8F2E3"/>
<dbReference type="InterPro" id="IPR003477">
    <property type="entry name" value="PemK-like"/>
</dbReference>
<comment type="caution">
    <text evidence="1">The sequence shown here is derived from an EMBL/GenBank/DDBJ whole genome shotgun (WGS) entry which is preliminary data.</text>
</comment>
<dbReference type="SUPFAM" id="SSF50118">
    <property type="entry name" value="Cell growth inhibitor/plasmid maintenance toxic component"/>
    <property type="match status" value="1"/>
</dbReference>
<dbReference type="Pfam" id="PF02452">
    <property type="entry name" value="PemK_toxin"/>
    <property type="match status" value="1"/>
</dbReference>
<accession>A0A0W8F2E3</accession>
<dbReference type="EMBL" id="LNQE01001591">
    <property type="protein sequence ID" value="KUG15066.1"/>
    <property type="molecule type" value="Genomic_DNA"/>
</dbReference>
<evidence type="ECO:0000313" key="1">
    <source>
        <dbReference type="EMBL" id="KUG15066.1"/>
    </source>
</evidence>
<proteinExistence type="predicted"/>
<organism evidence="1">
    <name type="scientific">hydrocarbon metagenome</name>
    <dbReference type="NCBI Taxonomy" id="938273"/>
    <lineage>
        <taxon>unclassified sequences</taxon>
        <taxon>metagenomes</taxon>
        <taxon>ecological metagenomes</taxon>
    </lineage>
</organism>
<dbReference type="GO" id="GO:0003677">
    <property type="term" value="F:DNA binding"/>
    <property type="evidence" value="ECO:0007669"/>
    <property type="project" value="InterPro"/>
</dbReference>
<protein>
    <submittedName>
        <fullName evidence="1">Growth inhibitor</fullName>
    </submittedName>
</protein>
<sequence>MKGAIILIPFPYTDFSATKLRPALVLYENKYDVVVAFISSKVPADLSHPDIPVLQQHRGFAESGLKVDSIIKLDKIATIMKKYVVGELGELTSEFRAVVNEKMGEIYQI</sequence>
<name>A0A0W8F2E3_9ZZZZ</name>
<dbReference type="InterPro" id="IPR011067">
    <property type="entry name" value="Plasmid_toxin/cell-grow_inhib"/>
</dbReference>
<gene>
    <name evidence="1" type="ORF">ASZ90_015285</name>
</gene>